<comment type="caution">
    <text evidence="1">The sequence shown here is derived from an EMBL/GenBank/DDBJ whole genome shotgun (WGS) entry which is preliminary data.</text>
</comment>
<reference evidence="2" key="1">
    <citation type="submission" date="2016-06" db="EMBL/GenBank/DDBJ databases">
        <title>Parallel loss of symbiosis genes in relatives of nitrogen-fixing non-legume Parasponia.</title>
        <authorList>
            <person name="Van Velzen R."/>
            <person name="Holmer R."/>
            <person name="Bu F."/>
            <person name="Rutten L."/>
            <person name="Van Zeijl A."/>
            <person name="Liu W."/>
            <person name="Santuari L."/>
            <person name="Cao Q."/>
            <person name="Sharma T."/>
            <person name="Shen D."/>
            <person name="Roswanjaya Y."/>
            <person name="Wardhani T."/>
            <person name="Kalhor M.S."/>
            <person name="Jansen J."/>
            <person name="Van den Hoogen J."/>
            <person name="Gungor B."/>
            <person name="Hartog M."/>
            <person name="Hontelez J."/>
            <person name="Verver J."/>
            <person name="Yang W.-C."/>
            <person name="Schijlen E."/>
            <person name="Repin R."/>
            <person name="Schilthuizen M."/>
            <person name="Schranz E."/>
            <person name="Heidstra R."/>
            <person name="Miyata K."/>
            <person name="Fedorova E."/>
            <person name="Kohlen W."/>
            <person name="Bisseling T."/>
            <person name="Smit S."/>
            <person name="Geurts R."/>
        </authorList>
    </citation>
    <scope>NUCLEOTIDE SEQUENCE [LARGE SCALE GENOMIC DNA]</scope>
    <source>
        <strain evidence="2">cv. WU1-14</strain>
    </source>
</reference>
<gene>
    <name evidence="1" type="ORF">PanWU01x14_000940</name>
</gene>
<dbReference type="Proteomes" id="UP000237105">
    <property type="component" value="Unassembled WGS sequence"/>
</dbReference>
<proteinExistence type="predicted"/>
<keyword evidence="2" id="KW-1185">Reference proteome</keyword>
<accession>A0A2P5E4R0</accession>
<evidence type="ECO:0000313" key="2">
    <source>
        <dbReference type="Proteomes" id="UP000237105"/>
    </source>
</evidence>
<organism evidence="1 2">
    <name type="scientific">Parasponia andersonii</name>
    <name type="common">Sponia andersonii</name>
    <dbReference type="NCBI Taxonomy" id="3476"/>
    <lineage>
        <taxon>Eukaryota</taxon>
        <taxon>Viridiplantae</taxon>
        <taxon>Streptophyta</taxon>
        <taxon>Embryophyta</taxon>
        <taxon>Tracheophyta</taxon>
        <taxon>Spermatophyta</taxon>
        <taxon>Magnoliopsida</taxon>
        <taxon>eudicotyledons</taxon>
        <taxon>Gunneridae</taxon>
        <taxon>Pentapetalae</taxon>
        <taxon>rosids</taxon>
        <taxon>fabids</taxon>
        <taxon>Rosales</taxon>
        <taxon>Cannabaceae</taxon>
        <taxon>Parasponia</taxon>
    </lineage>
</organism>
<sequence length="64" mass="7496">MTVSRSLKFCVYDTDFGRRRPKKTELVRTDACGPNCLSENRDDTPEVEIRFGSFRSHLERKSEK</sequence>
<dbReference type="GO" id="GO:0016740">
    <property type="term" value="F:transferase activity"/>
    <property type="evidence" value="ECO:0007669"/>
    <property type="project" value="UniProtKB-KW"/>
</dbReference>
<keyword evidence="1" id="KW-0808">Transferase</keyword>
<evidence type="ECO:0000313" key="1">
    <source>
        <dbReference type="EMBL" id="PON80538.1"/>
    </source>
</evidence>
<dbReference type="OrthoDB" id="1862401at2759"/>
<name>A0A2P5E4R0_PARAD</name>
<dbReference type="AlphaFoldDB" id="A0A2P5E4R0"/>
<protein>
    <submittedName>
        <fullName evidence="1">Chloramphenicol acetyltransferase-like domain containing protein</fullName>
    </submittedName>
</protein>
<dbReference type="EMBL" id="JXTB01000001">
    <property type="protein sequence ID" value="PON80538.1"/>
    <property type="molecule type" value="Genomic_DNA"/>
</dbReference>